<dbReference type="PROSITE" id="PS00217">
    <property type="entry name" value="SUGAR_TRANSPORT_2"/>
    <property type="match status" value="1"/>
</dbReference>
<evidence type="ECO:0000313" key="11">
    <source>
        <dbReference type="EMBL" id="PMD27768.1"/>
    </source>
</evidence>
<dbReference type="SUPFAM" id="SSF103473">
    <property type="entry name" value="MFS general substrate transporter"/>
    <property type="match status" value="1"/>
</dbReference>
<evidence type="ECO:0000256" key="1">
    <source>
        <dbReference type="ARBA" id="ARBA00004141"/>
    </source>
</evidence>
<accession>A0A2J6QND3</accession>
<protein>
    <recommendedName>
        <fullName evidence="10">Major facilitator superfamily (MFS) profile domain-containing protein</fullName>
    </recommendedName>
</protein>
<feature type="compositionally biased region" description="Polar residues" evidence="8">
    <location>
        <begin position="15"/>
        <end position="24"/>
    </location>
</feature>
<dbReference type="FunFam" id="1.20.1250.20:FF:000044">
    <property type="entry name" value="Hexose transporter Hxt3p"/>
    <property type="match status" value="1"/>
</dbReference>
<feature type="transmembrane region" description="Helical" evidence="9">
    <location>
        <begin position="190"/>
        <end position="212"/>
    </location>
</feature>
<dbReference type="InterPro" id="IPR036259">
    <property type="entry name" value="MFS_trans_sf"/>
</dbReference>
<proteinExistence type="inferred from homology"/>
<feature type="transmembrane region" description="Helical" evidence="9">
    <location>
        <begin position="477"/>
        <end position="497"/>
    </location>
</feature>
<dbReference type="InterPro" id="IPR020846">
    <property type="entry name" value="MFS_dom"/>
</dbReference>
<feature type="transmembrane region" description="Helical" evidence="9">
    <location>
        <begin position="376"/>
        <end position="393"/>
    </location>
</feature>
<dbReference type="PANTHER" id="PTHR48022">
    <property type="entry name" value="PLASTIDIC GLUCOSE TRANSPORTER 4"/>
    <property type="match status" value="1"/>
</dbReference>
<dbReference type="Pfam" id="PF00083">
    <property type="entry name" value="Sugar_tr"/>
    <property type="match status" value="1"/>
</dbReference>
<dbReference type="PANTHER" id="PTHR48022:SF39">
    <property type="entry name" value="MONOSACCHARIDE TRANSPORTER, PUTATIVE-RELATED"/>
    <property type="match status" value="1"/>
</dbReference>
<dbReference type="PROSITE" id="PS50850">
    <property type="entry name" value="MFS"/>
    <property type="match status" value="1"/>
</dbReference>
<dbReference type="OrthoDB" id="2241241at2759"/>
<keyword evidence="4 9" id="KW-0812">Transmembrane</keyword>
<feature type="transmembrane region" description="Helical" evidence="9">
    <location>
        <begin position="130"/>
        <end position="148"/>
    </location>
</feature>
<evidence type="ECO:0000256" key="2">
    <source>
        <dbReference type="ARBA" id="ARBA00010992"/>
    </source>
</evidence>
<dbReference type="CDD" id="cd17356">
    <property type="entry name" value="MFS_HXT"/>
    <property type="match status" value="1"/>
</dbReference>
<feature type="region of interest" description="Disordered" evidence="8">
    <location>
        <begin position="11"/>
        <end position="33"/>
    </location>
</feature>
<keyword evidence="5 9" id="KW-1133">Transmembrane helix</keyword>
<evidence type="ECO:0000259" key="10">
    <source>
        <dbReference type="PROSITE" id="PS50850"/>
    </source>
</evidence>
<evidence type="ECO:0000313" key="12">
    <source>
        <dbReference type="Proteomes" id="UP000235672"/>
    </source>
</evidence>
<sequence length="575" mass="64228">MGKLSKFRPQMPFPNWNTMTSSDGEGSHGEKEKYVGPYDNSPVPRLTVHSFIMGVFVSMGGFIFGYDTGQISGFLGMAEFQSRFGQKDADGQGYHFSNVRSGLIVALLSVGTLMGALLGGPVADRIGRKWSICAWCMMLHIGLIVQMTSADHKWYQIVVGRWIAGLGVGALSLLVPMYQSESAPRQIRGALISTYQLFITLGILVANCINFGTEKRTNTGSWRIPMGVSFIWVLILGVGIVFFPESPRYDYRHGREEQAKRTMVKLYGVSDNHRVVAEELAEIKEKHEEELLHGGEPWWKIFTGPRMLYRIALGMSLQSLQQLTGANYFFYYGTVIFKSTGINNSYVTQMILGGVNFGTTFLGLYVVEHFGRRKSLIFGAGWMFVCFMVFASVGHFSLDRTNPQNTPHSGKAMIVFACLFILGFASTWGPIIWTICAELYPSRYRSNAMALSTASNWGWNFLIAFFTPFIVGDIDFRYGYVFAACLFVSAAVVYFFVIEGQGRTLEEIDTMYILHVNPRESTKWIAPPPEELVTTERLMRGEVAGTGADLEQSESARVRAKETEPVVHNPDIGQV</sequence>
<feature type="transmembrane region" description="Helical" evidence="9">
    <location>
        <begin position="350"/>
        <end position="367"/>
    </location>
</feature>
<feature type="transmembrane region" description="Helical" evidence="9">
    <location>
        <begin position="308"/>
        <end position="330"/>
    </location>
</feature>
<reference evidence="11 12" key="1">
    <citation type="submission" date="2016-05" db="EMBL/GenBank/DDBJ databases">
        <title>A degradative enzymes factory behind the ericoid mycorrhizal symbiosis.</title>
        <authorList>
            <consortium name="DOE Joint Genome Institute"/>
            <person name="Martino E."/>
            <person name="Morin E."/>
            <person name="Grelet G."/>
            <person name="Kuo A."/>
            <person name="Kohler A."/>
            <person name="Daghino S."/>
            <person name="Barry K."/>
            <person name="Choi C."/>
            <person name="Cichocki N."/>
            <person name="Clum A."/>
            <person name="Copeland A."/>
            <person name="Hainaut M."/>
            <person name="Haridas S."/>
            <person name="Labutti K."/>
            <person name="Lindquist E."/>
            <person name="Lipzen A."/>
            <person name="Khouja H.-R."/>
            <person name="Murat C."/>
            <person name="Ohm R."/>
            <person name="Olson A."/>
            <person name="Spatafora J."/>
            <person name="Veneault-Fourrey C."/>
            <person name="Henrissat B."/>
            <person name="Grigoriev I."/>
            <person name="Martin F."/>
            <person name="Perotto S."/>
        </authorList>
    </citation>
    <scope>NUCLEOTIDE SEQUENCE [LARGE SCALE GENOMIC DNA]</scope>
    <source>
        <strain evidence="11 12">UAMH 7357</strain>
    </source>
</reference>
<feature type="transmembrane region" description="Helical" evidence="9">
    <location>
        <begin position="154"/>
        <end position="178"/>
    </location>
</feature>
<dbReference type="GO" id="GO:0005351">
    <property type="term" value="F:carbohydrate:proton symporter activity"/>
    <property type="evidence" value="ECO:0007669"/>
    <property type="project" value="TreeGrafter"/>
</dbReference>
<dbReference type="InterPro" id="IPR005829">
    <property type="entry name" value="Sugar_transporter_CS"/>
</dbReference>
<dbReference type="EMBL" id="KZ613465">
    <property type="protein sequence ID" value="PMD27768.1"/>
    <property type="molecule type" value="Genomic_DNA"/>
</dbReference>
<evidence type="ECO:0000256" key="8">
    <source>
        <dbReference type="SAM" id="MobiDB-lite"/>
    </source>
</evidence>
<dbReference type="AlphaFoldDB" id="A0A2J6QND3"/>
<feature type="domain" description="Major facilitator superfamily (MFS) profile" evidence="10">
    <location>
        <begin position="53"/>
        <end position="501"/>
    </location>
</feature>
<dbReference type="PROSITE" id="PS00216">
    <property type="entry name" value="SUGAR_TRANSPORT_1"/>
    <property type="match status" value="2"/>
</dbReference>
<evidence type="ECO:0000256" key="4">
    <source>
        <dbReference type="ARBA" id="ARBA00022692"/>
    </source>
</evidence>
<keyword evidence="6 9" id="KW-0472">Membrane</keyword>
<dbReference type="Gene3D" id="1.20.1250.20">
    <property type="entry name" value="MFS general substrate transporter like domains"/>
    <property type="match status" value="1"/>
</dbReference>
<evidence type="ECO:0000256" key="6">
    <source>
        <dbReference type="ARBA" id="ARBA00023136"/>
    </source>
</evidence>
<comment type="subcellular location">
    <subcellularLocation>
        <location evidence="1">Membrane</location>
        <topology evidence="1">Multi-pass membrane protein</topology>
    </subcellularLocation>
</comment>
<gene>
    <name evidence="11" type="ORF">NA56DRAFT_696790</name>
</gene>
<feature type="transmembrane region" description="Helical" evidence="9">
    <location>
        <begin position="448"/>
        <end position="471"/>
    </location>
</feature>
<dbReference type="NCBIfam" id="TIGR00879">
    <property type="entry name" value="SP"/>
    <property type="match status" value="1"/>
</dbReference>
<dbReference type="PRINTS" id="PR00171">
    <property type="entry name" value="SUGRTRNSPORT"/>
</dbReference>
<dbReference type="Proteomes" id="UP000235672">
    <property type="component" value="Unassembled WGS sequence"/>
</dbReference>
<keyword evidence="12" id="KW-1185">Reference proteome</keyword>
<feature type="transmembrane region" description="Helical" evidence="9">
    <location>
        <begin position="224"/>
        <end position="243"/>
    </location>
</feature>
<evidence type="ECO:0000256" key="3">
    <source>
        <dbReference type="ARBA" id="ARBA00022448"/>
    </source>
</evidence>
<keyword evidence="3 7" id="KW-0813">Transport</keyword>
<feature type="transmembrane region" description="Helical" evidence="9">
    <location>
        <begin position="46"/>
        <end position="66"/>
    </location>
</feature>
<evidence type="ECO:0000256" key="9">
    <source>
        <dbReference type="SAM" id="Phobius"/>
    </source>
</evidence>
<dbReference type="InterPro" id="IPR050360">
    <property type="entry name" value="MFS_Sugar_Transporters"/>
</dbReference>
<evidence type="ECO:0000256" key="5">
    <source>
        <dbReference type="ARBA" id="ARBA00022989"/>
    </source>
</evidence>
<dbReference type="InterPro" id="IPR005828">
    <property type="entry name" value="MFS_sugar_transport-like"/>
</dbReference>
<feature type="transmembrane region" description="Helical" evidence="9">
    <location>
        <begin position="103"/>
        <end position="123"/>
    </location>
</feature>
<dbReference type="InterPro" id="IPR003663">
    <property type="entry name" value="Sugar/inositol_transpt"/>
</dbReference>
<organism evidence="11 12">
    <name type="scientific">Hyaloscypha hepaticicola</name>
    <dbReference type="NCBI Taxonomy" id="2082293"/>
    <lineage>
        <taxon>Eukaryota</taxon>
        <taxon>Fungi</taxon>
        <taxon>Dikarya</taxon>
        <taxon>Ascomycota</taxon>
        <taxon>Pezizomycotina</taxon>
        <taxon>Leotiomycetes</taxon>
        <taxon>Helotiales</taxon>
        <taxon>Hyaloscyphaceae</taxon>
        <taxon>Hyaloscypha</taxon>
    </lineage>
</organism>
<comment type="similarity">
    <text evidence="2 7">Belongs to the major facilitator superfamily. Sugar transporter (TC 2.A.1.1) family.</text>
</comment>
<dbReference type="GO" id="GO:0016020">
    <property type="term" value="C:membrane"/>
    <property type="evidence" value="ECO:0007669"/>
    <property type="project" value="UniProtKB-SubCell"/>
</dbReference>
<evidence type="ECO:0000256" key="7">
    <source>
        <dbReference type="RuleBase" id="RU003346"/>
    </source>
</evidence>
<feature type="transmembrane region" description="Helical" evidence="9">
    <location>
        <begin position="413"/>
        <end position="436"/>
    </location>
</feature>
<name>A0A2J6QND3_9HELO</name>